<dbReference type="Gene3D" id="1.20.1440.340">
    <property type="match status" value="1"/>
</dbReference>
<evidence type="ECO:0000259" key="16">
    <source>
        <dbReference type="Pfam" id="PF00288"/>
    </source>
</evidence>
<evidence type="ECO:0000259" key="17">
    <source>
        <dbReference type="Pfam" id="PF08544"/>
    </source>
</evidence>
<proteinExistence type="inferred from homology"/>
<dbReference type="SUPFAM" id="SSF55060">
    <property type="entry name" value="GHMP Kinase, C-terminal domain"/>
    <property type="match status" value="1"/>
</dbReference>
<dbReference type="InterPro" id="IPR006204">
    <property type="entry name" value="GHMP_kinase_N_dom"/>
</dbReference>
<dbReference type="PANTHER" id="PTHR10457">
    <property type="entry name" value="MEVALONATE KINASE/GALACTOKINASE"/>
    <property type="match status" value="1"/>
</dbReference>
<feature type="domain" description="GHMP kinase C-terminal" evidence="17">
    <location>
        <begin position="412"/>
        <end position="484"/>
    </location>
</feature>
<dbReference type="InterPro" id="IPR020568">
    <property type="entry name" value="Ribosomal_Su5_D2-typ_SF"/>
</dbReference>
<dbReference type="GO" id="GO:0016126">
    <property type="term" value="P:sterol biosynthetic process"/>
    <property type="evidence" value="ECO:0007669"/>
    <property type="project" value="UniProtKB-KW"/>
</dbReference>
<dbReference type="FunFam" id="1.20.1440.340:FF:000003">
    <property type="entry name" value="GAL1p Galactokinase"/>
    <property type="match status" value="1"/>
</dbReference>
<evidence type="ECO:0000256" key="7">
    <source>
        <dbReference type="ARBA" id="ARBA00022777"/>
    </source>
</evidence>
<dbReference type="PANTHER" id="PTHR10457:SF7">
    <property type="entry name" value="GALACTOKINASE-RELATED"/>
    <property type="match status" value="1"/>
</dbReference>
<dbReference type="GO" id="GO:0000411">
    <property type="term" value="P:positive regulation of transcription by galactose"/>
    <property type="evidence" value="ECO:0007669"/>
    <property type="project" value="UniProtKB-ARBA"/>
</dbReference>
<evidence type="ECO:0000256" key="12">
    <source>
        <dbReference type="ARBA" id="ARBA00023221"/>
    </source>
</evidence>
<dbReference type="InterPro" id="IPR013750">
    <property type="entry name" value="GHMP_kinase_C_dom"/>
</dbReference>
<dbReference type="PROSITE" id="PS00627">
    <property type="entry name" value="GHMP_KINASES_ATP"/>
    <property type="match status" value="1"/>
</dbReference>
<evidence type="ECO:0000256" key="15">
    <source>
        <dbReference type="ARBA" id="ARBA00049538"/>
    </source>
</evidence>
<keyword evidence="6" id="KW-0547">Nucleotide-binding</keyword>
<dbReference type="EMBL" id="ML978066">
    <property type="protein sequence ID" value="KAF2021528.1"/>
    <property type="molecule type" value="Genomic_DNA"/>
</dbReference>
<dbReference type="FunFam" id="3.30.70.3170:FF:000002">
    <property type="entry name" value="Galactokinase"/>
    <property type="match status" value="1"/>
</dbReference>
<sequence>MEVPQATSLRDIYPEDALPVQQKRWENLLSQFKDTYGRQADFVSRSPGRVNIIGEHIDYSLYEVLPMAITADFIMAVSVRPSNEKPRIRIANVQSAKFPAREFDIPAEGDIPIDATEHEWTNYFKSGLRGVSQLLEKKRGNGHFVSVGMDILCDGTVPSGGGLSSSASVVCTSALAVLAANGEDRVDKKELCELAIVSERSVGVNSGGMDQAASVFSLRGSALYVTFKPKLDYTTIEFPTTDPELTFVTAQSFVAADKHVTGPICYNLRVVECTLAAVFLAKAFGLKRELPEDSSPLGVSLRGFHDTYYEEKHGVADNTKTSVSDFEAQLRELVRLTEDYLPQEEGYTRGEISSLLDISEDELNSRFTSKFPVRAERFLLRQRALHVFNEALRVLKFRQLLSSPPEDGKELIKSLGDLMNETQTSCRDVYDCSCPELDELCDLARSAGAAGSRLTGAGWGGCSVHLVPKDKVDAVKKVWEEKYYRRKFPDITEQKLQDAVVVSKPGSGSTLFKVLGDSVL</sequence>
<keyword evidence="8" id="KW-0067">ATP-binding</keyword>
<evidence type="ECO:0000259" key="18">
    <source>
        <dbReference type="Pfam" id="PF10509"/>
    </source>
</evidence>
<evidence type="ECO:0000256" key="1">
    <source>
        <dbReference type="ARBA" id="ARBA00004947"/>
    </source>
</evidence>
<comment type="similarity">
    <text evidence="2">Belongs to the GHMP kinase family. GalK subfamily.</text>
</comment>
<dbReference type="NCBIfam" id="TIGR00131">
    <property type="entry name" value="gal_kin"/>
    <property type="match status" value="1"/>
</dbReference>
<dbReference type="RefSeq" id="XP_033389867.1">
    <property type="nucleotide sequence ID" value="XM_033526650.1"/>
</dbReference>
<dbReference type="AlphaFoldDB" id="A0A6A5Y7M0"/>
<dbReference type="Proteomes" id="UP000799778">
    <property type="component" value="Unassembled WGS sequence"/>
</dbReference>
<dbReference type="FunFam" id="3.30.230.10:FF:000056">
    <property type="entry name" value="GAL1p Galactokinase"/>
    <property type="match status" value="1"/>
</dbReference>
<keyword evidence="12" id="KW-0443">Lipid metabolism</keyword>
<keyword evidence="12" id="KW-0753">Steroid metabolism</keyword>
<keyword evidence="10" id="KW-0299">Galactose metabolism</keyword>
<keyword evidence="9" id="KW-0752">Steroid biosynthesis</keyword>
<dbReference type="InterPro" id="IPR014721">
    <property type="entry name" value="Ribsml_uS5_D2-typ_fold_subgr"/>
</dbReference>
<evidence type="ECO:0000256" key="5">
    <source>
        <dbReference type="ARBA" id="ARBA00022679"/>
    </source>
</evidence>
<dbReference type="EC" id="2.7.1.6" evidence="3"/>
<evidence type="ECO:0000256" key="2">
    <source>
        <dbReference type="ARBA" id="ARBA00006566"/>
    </source>
</evidence>
<comment type="pathway">
    <text evidence="1">Carbohydrate metabolism; galactose metabolism.</text>
</comment>
<gene>
    <name evidence="19" type="ORF">BU24DRAFT_417167</name>
</gene>
<dbReference type="GO" id="GO:0006012">
    <property type="term" value="P:galactose metabolic process"/>
    <property type="evidence" value="ECO:0007669"/>
    <property type="project" value="UniProtKB-UniPathway"/>
</dbReference>
<dbReference type="GeneID" id="54284047"/>
<dbReference type="InterPro" id="IPR019741">
    <property type="entry name" value="Galactokinase_CS"/>
</dbReference>
<protein>
    <recommendedName>
        <fullName evidence="4">Galactokinase</fullName>
        <ecNumber evidence="3">2.7.1.6</ecNumber>
    </recommendedName>
    <alternativeName>
        <fullName evidence="14">Galactose kinase</fullName>
    </alternativeName>
</protein>
<dbReference type="GO" id="GO:0005829">
    <property type="term" value="C:cytosol"/>
    <property type="evidence" value="ECO:0007669"/>
    <property type="project" value="TreeGrafter"/>
</dbReference>
<dbReference type="OrthoDB" id="187738at2759"/>
<evidence type="ECO:0000313" key="20">
    <source>
        <dbReference type="Proteomes" id="UP000799778"/>
    </source>
</evidence>
<dbReference type="GO" id="GO:0004335">
    <property type="term" value="F:galactokinase activity"/>
    <property type="evidence" value="ECO:0007669"/>
    <property type="project" value="UniProtKB-EC"/>
</dbReference>
<evidence type="ECO:0000256" key="3">
    <source>
        <dbReference type="ARBA" id="ARBA00012315"/>
    </source>
</evidence>
<dbReference type="InterPro" id="IPR000705">
    <property type="entry name" value="Galactokinase"/>
</dbReference>
<keyword evidence="5" id="KW-0808">Transferase</keyword>
<dbReference type="Pfam" id="PF10509">
    <property type="entry name" value="GalKase_gal_bdg"/>
    <property type="match status" value="1"/>
</dbReference>
<evidence type="ECO:0000256" key="10">
    <source>
        <dbReference type="ARBA" id="ARBA00023144"/>
    </source>
</evidence>
<dbReference type="UniPathway" id="UPA00214"/>
<reference evidence="19" key="1">
    <citation type="journal article" date="2020" name="Stud. Mycol.">
        <title>101 Dothideomycetes genomes: a test case for predicting lifestyles and emergence of pathogens.</title>
        <authorList>
            <person name="Haridas S."/>
            <person name="Albert R."/>
            <person name="Binder M."/>
            <person name="Bloem J."/>
            <person name="Labutti K."/>
            <person name="Salamov A."/>
            <person name="Andreopoulos B."/>
            <person name="Baker S."/>
            <person name="Barry K."/>
            <person name="Bills G."/>
            <person name="Bluhm B."/>
            <person name="Cannon C."/>
            <person name="Castanera R."/>
            <person name="Culley D."/>
            <person name="Daum C."/>
            <person name="Ezra D."/>
            <person name="Gonzalez J."/>
            <person name="Henrissat B."/>
            <person name="Kuo A."/>
            <person name="Liang C."/>
            <person name="Lipzen A."/>
            <person name="Lutzoni F."/>
            <person name="Magnuson J."/>
            <person name="Mondo S."/>
            <person name="Nolan M."/>
            <person name="Ohm R."/>
            <person name="Pangilinan J."/>
            <person name="Park H.-J."/>
            <person name="Ramirez L."/>
            <person name="Alfaro M."/>
            <person name="Sun H."/>
            <person name="Tritt A."/>
            <person name="Yoshinaga Y."/>
            <person name="Zwiers L.-H."/>
            <person name="Turgeon B."/>
            <person name="Goodwin S."/>
            <person name="Spatafora J."/>
            <person name="Crous P."/>
            <person name="Grigoriev I."/>
        </authorList>
    </citation>
    <scope>NUCLEOTIDE SEQUENCE</scope>
    <source>
        <strain evidence="19">CBS 175.79</strain>
    </source>
</reference>
<dbReference type="SUPFAM" id="SSF54211">
    <property type="entry name" value="Ribosomal protein S5 domain 2-like"/>
    <property type="match status" value="1"/>
</dbReference>
<keyword evidence="20" id="KW-1185">Reference proteome</keyword>
<dbReference type="GO" id="GO:0005524">
    <property type="term" value="F:ATP binding"/>
    <property type="evidence" value="ECO:0007669"/>
    <property type="project" value="UniProtKB-KW"/>
</dbReference>
<dbReference type="PROSITE" id="PS00106">
    <property type="entry name" value="GALACTOKINASE"/>
    <property type="match status" value="1"/>
</dbReference>
<dbReference type="Pfam" id="PF00288">
    <property type="entry name" value="GHMP_kinases_N"/>
    <property type="match status" value="1"/>
</dbReference>
<organism evidence="19 20">
    <name type="scientific">Aaosphaeria arxii CBS 175.79</name>
    <dbReference type="NCBI Taxonomy" id="1450172"/>
    <lineage>
        <taxon>Eukaryota</taxon>
        <taxon>Fungi</taxon>
        <taxon>Dikarya</taxon>
        <taxon>Ascomycota</taxon>
        <taxon>Pezizomycotina</taxon>
        <taxon>Dothideomycetes</taxon>
        <taxon>Pleosporomycetidae</taxon>
        <taxon>Pleosporales</taxon>
        <taxon>Pleosporales incertae sedis</taxon>
        <taxon>Aaosphaeria</taxon>
    </lineage>
</organism>
<keyword evidence="13" id="KW-0119">Carbohydrate metabolism</keyword>
<keyword evidence="9" id="KW-0756">Sterol biosynthesis</keyword>
<evidence type="ECO:0000256" key="14">
    <source>
        <dbReference type="ARBA" id="ARBA00029590"/>
    </source>
</evidence>
<accession>A0A6A5Y7M0</accession>
<dbReference type="Gene3D" id="3.30.230.10">
    <property type="match status" value="1"/>
</dbReference>
<evidence type="ECO:0000256" key="11">
    <source>
        <dbReference type="ARBA" id="ARBA00023166"/>
    </source>
</evidence>
<dbReference type="Gene3D" id="3.30.70.3170">
    <property type="match status" value="1"/>
</dbReference>
<evidence type="ECO:0000256" key="9">
    <source>
        <dbReference type="ARBA" id="ARBA00023011"/>
    </source>
</evidence>
<name>A0A6A5Y7M0_9PLEO</name>
<dbReference type="PIRSF" id="PIRSF000530">
    <property type="entry name" value="Galactokinase"/>
    <property type="match status" value="1"/>
</dbReference>
<dbReference type="InterPro" id="IPR036554">
    <property type="entry name" value="GHMP_kinase_C_sf"/>
</dbReference>
<dbReference type="InterPro" id="IPR019539">
    <property type="entry name" value="GalKase_N"/>
</dbReference>
<evidence type="ECO:0000256" key="13">
    <source>
        <dbReference type="ARBA" id="ARBA00023277"/>
    </source>
</evidence>
<keyword evidence="11" id="KW-1207">Sterol metabolism</keyword>
<evidence type="ECO:0000256" key="6">
    <source>
        <dbReference type="ARBA" id="ARBA00022741"/>
    </source>
</evidence>
<keyword evidence="9" id="KW-0444">Lipid biosynthesis</keyword>
<dbReference type="InterPro" id="IPR006203">
    <property type="entry name" value="GHMP_knse_ATP-bd_CS"/>
</dbReference>
<evidence type="ECO:0000256" key="8">
    <source>
        <dbReference type="ARBA" id="ARBA00022840"/>
    </source>
</evidence>
<dbReference type="PRINTS" id="PR00473">
    <property type="entry name" value="GALCTOKINASE"/>
</dbReference>
<evidence type="ECO:0000256" key="4">
    <source>
        <dbReference type="ARBA" id="ARBA00019487"/>
    </source>
</evidence>
<dbReference type="PRINTS" id="PR00959">
    <property type="entry name" value="MEVGALKINASE"/>
</dbReference>
<dbReference type="InterPro" id="IPR006206">
    <property type="entry name" value="Mevalonate/galactokinase"/>
</dbReference>
<evidence type="ECO:0000313" key="19">
    <source>
        <dbReference type="EMBL" id="KAF2021528.1"/>
    </source>
</evidence>
<keyword evidence="7 19" id="KW-0418">Kinase</keyword>
<feature type="domain" description="Galactokinase N-terminal" evidence="18">
    <location>
        <begin position="31"/>
        <end position="78"/>
    </location>
</feature>
<comment type="catalytic activity">
    <reaction evidence="15">
        <text>alpha-D-galactose + ATP = alpha-D-galactose 1-phosphate + ADP + H(+)</text>
        <dbReference type="Rhea" id="RHEA:13553"/>
        <dbReference type="ChEBI" id="CHEBI:15378"/>
        <dbReference type="ChEBI" id="CHEBI:28061"/>
        <dbReference type="ChEBI" id="CHEBI:30616"/>
        <dbReference type="ChEBI" id="CHEBI:58336"/>
        <dbReference type="ChEBI" id="CHEBI:456216"/>
        <dbReference type="EC" id="2.7.1.6"/>
    </reaction>
    <physiologicalReaction direction="left-to-right" evidence="15">
        <dbReference type="Rhea" id="RHEA:13554"/>
    </physiologicalReaction>
</comment>
<dbReference type="Pfam" id="PF08544">
    <property type="entry name" value="GHMP_kinases_C"/>
    <property type="match status" value="1"/>
</dbReference>
<feature type="domain" description="GHMP kinase N-terminal" evidence="16">
    <location>
        <begin position="131"/>
        <end position="216"/>
    </location>
</feature>